<keyword evidence="10 13" id="KW-0560">Oxidoreductase</keyword>
<keyword evidence="16" id="KW-1185">Reference proteome</keyword>
<dbReference type="eggNOG" id="COG0167">
    <property type="taxonomic scope" value="Bacteria"/>
</dbReference>
<dbReference type="PANTHER" id="PTHR48109">
    <property type="entry name" value="DIHYDROOROTATE DEHYDROGENASE (QUINONE), MITOCHONDRIAL-RELATED"/>
    <property type="match status" value="1"/>
</dbReference>
<feature type="binding site" evidence="13">
    <location>
        <begin position="246"/>
        <end position="247"/>
    </location>
    <ligand>
        <name>substrate</name>
    </ligand>
</feature>
<keyword evidence="11 13" id="KW-0472">Membrane</keyword>
<keyword evidence="9 13" id="KW-0665">Pyrimidine biosynthesis</keyword>
<dbReference type="PROSITE" id="PS00912">
    <property type="entry name" value="DHODEHASE_2"/>
    <property type="match status" value="1"/>
</dbReference>
<evidence type="ECO:0000256" key="2">
    <source>
        <dbReference type="ARBA" id="ARBA00004202"/>
    </source>
</evidence>
<keyword evidence="6 13" id="KW-1003">Cell membrane</keyword>
<dbReference type="EC" id="1.3.5.2" evidence="13"/>
<feature type="active site" description="Nucleophile" evidence="13">
    <location>
        <position position="175"/>
    </location>
</feature>
<dbReference type="CDD" id="cd04738">
    <property type="entry name" value="DHOD_2_like"/>
    <property type="match status" value="1"/>
</dbReference>
<comment type="cofactor">
    <cofactor evidence="13">
        <name>FMN</name>
        <dbReference type="ChEBI" id="CHEBI:58210"/>
    </cofactor>
    <text evidence="13">Binds 1 FMN per subunit.</text>
</comment>
<proteinExistence type="inferred from homology"/>
<dbReference type="OrthoDB" id="9802377at2"/>
<dbReference type="GO" id="GO:0005737">
    <property type="term" value="C:cytoplasm"/>
    <property type="evidence" value="ECO:0007669"/>
    <property type="project" value="InterPro"/>
</dbReference>
<dbReference type="GO" id="GO:0106430">
    <property type="term" value="F:dihydroorotate dehydrogenase (quinone) activity"/>
    <property type="evidence" value="ECO:0007669"/>
    <property type="project" value="UniProtKB-EC"/>
</dbReference>
<accession>A0A084CNE7</accession>
<dbReference type="RefSeq" id="WP_034413917.1">
    <property type="nucleotide sequence ID" value="NZ_JGVK01000014.1"/>
</dbReference>
<keyword evidence="8 13" id="KW-0288">FMN</keyword>
<dbReference type="EMBL" id="JGVK01000014">
    <property type="protein sequence ID" value="KEY91326.1"/>
    <property type="molecule type" value="Genomic_DNA"/>
</dbReference>
<evidence type="ECO:0000256" key="5">
    <source>
        <dbReference type="ARBA" id="ARBA00011245"/>
    </source>
</evidence>
<dbReference type="FunFam" id="3.20.20.70:FF:000028">
    <property type="entry name" value="Dihydroorotate dehydrogenase (quinone)"/>
    <property type="match status" value="1"/>
</dbReference>
<organism evidence="15 16">
    <name type="scientific">Candidatus Photodesmus blepharonis</name>
    <dbReference type="NCBI Taxonomy" id="1179155"/>
    <lineage>
        <taxon>Bacteria</taxon>
        <taxon>Pseudomonadati</taxon>
        <taxon>Pseudomonadota</taxon>
        <taxon>Gammaproteobacteria</taxon>
        <taxon>Vibrionales</taxon>
        <taxon>Vibrionaceae</taxon>
        <taxon>Candidatus Photodesmus</taxon>
    </lineage>
</organism>
<evidence type="ECO:0000313" key="16">
    <source>
        <dbReference type="Proteomes" id="UP000053784"/>
    </source>
</evidence>
<dbReference type="SUPFAM" id="SSF51395">
    <property type="entry name" value="FMN-linked oxidoreductases"/>
    <property type="match status" value="1"/>
</dbReference>
<feature type="binding site" evidence="13">
    <location>
        <position position="172"/>
    </location>
    <ligand>
        <name>substrate</name>
    </ligand>
</feature>
<evidence type="ECO:0000256" key="4">
    <source>
        <dbReference type="ARBA" id="ARBA00005359"/>
    </source>
</evidence>
<evidence type="ECO:0000256" key="11">
    <source>
        <dbReference type="ARBA" id="ARBA00023136"/>
    </source>
</evidence>
<evidence type="ECO:0000256" key="3">
    <source>
        <dbReference type="ARBA" id="ARBA00005161"/>
    </source>
</evidence>
<feature type="binding site" evidence="13">
    <location>
        <position position="177"/>
    </location>
    <ligand>
        <name>substrate</name>
    </ligand>
</feature>
<dbReference type="NCBIfam" id="TIGR01036">
    <property type="entry name" value="pyrD_sub2"/>
    <property type="match status" value="1"/>
</dbReference>
<dbReference type="GO" id="GO:0006207">
    <property type="term" value="P:'de novo' pyrimidine nucleobase biosynthetic process"/>
    <property type="evidence" value="ECO:0007669"/>
    <property type="project" value="UniProtKB-UniRule"/>
</dbReference>
<comment type="pathway">
    <text evidence="3 13">Pyrimidine metabolism; UMP biosynthesis via de novo pathway; orotate from (S)-dihydroorotate (quinone route): step 1/1.</text>
</comment>
<feature type="binding site" evidence="13">
    <location>
        <position position="86"/>
    </location>
    <ligand>
        <name>FMN</name>
        <dbReference type="ChEBI" id="CHEBI:58210"/>
    </ligand>
</feature>
<comment type="similarity">
    <text evidence="4 13">Belongs to the dihydroorotate dehydrogenase family. Type 2 subfamily.</text>
</comment>
<feature type="binding site" evidence="13">
    <location>
        <position position="245"/>
    </location>
    <ligand>
        <name>FMN</name>
        <dbReference type="ChEBI" id="CHEBI:58210"/>
    </ligand>
</feature>
<dbReference type="Proteomes" id="UP000053784">
    <property type="component" value="Unassembled WGS sequence"/>
</dbReference>
<comment type="subunit">
    <text evidence="5 13">Monomer.</text>
</comment>
<evidence type="ECO:0000256" key="13">
    <source>
        <dbReference type="HAMAP-Rule" id="MF_00225"/>
    </source>
</evidence>
<evidence type="ECO:0000256" key="8">
    <source>
        <dbReference type="ARBA" id="ARBA00022643"/>
    </source>
</evidence>
<dbReference type="Gene3D" id="3.20.20.70">
    <property type="entry name" value="Aldolase class I"/>
    <property type="match status" value="1"/>
</dbReference>
<evidence type="ECO:0000256" key="10">
    <source>
        <dbReference type="ARBA" id="ARBA00023002"/>
    </source>
</evidence>
<dbReference type="InterPro" id="IPR005719">
    <property type="entry name" value="Dihydroorotate_DH_2"/>
</dbReference>
<evidence type="ECO:0000256" key="7">
    <source>
        <dbReference type="ARBA" id="ARBA00022630"/>
    </source>
</evidence>
<feature type="domain" description="Dihydroorotate dehydrogenase catalytic" evidence="14">
    <location>
        <begin position="47"/>
        <end position="336"/>
    </location>
</feature>
<dbReference type="GO" id="GO:0044205">
    <property type="term" value="P:'de novo' UMP biosynthetic process"/>
    <property type="evidence" value="ECO:0007669"/>
    <property type="project" value="UniProtKB-UniRule"/>
</dbReference>
<comment type="subcellular location">
    <subcellularLocation>
        <location evidence="2 13">Cell membrane</location>
        <topology evidence="2 13">Peripheral membrane protein</topology>
    </subcellularLocation>
</comment>
<evidence type="ECO:0000256" key="12">
    <source>
        <dbReference type="ARBA" id="ARBA00048639"/>
    </source>
</evidence>
<dbReference type="InterPro" id="IPR050074">
    <property type="entry name" value="DHO_dehydrogenase"/>
</dbReference>
<dbReference type="AlphaFoldDB" id="A0A084CNE7"/>
<dbReference type="STRING" id="1179155.CF67_21007"/>
<feature type="binding site" evidence="13">
    <location>
        <begin position="62"/>
        <end position="66"/>
    </location>
    <ligand>
        <name>FMN</name>
        <dbReference type="ChEBI" id="CHEBI:58210"/>
    </ligand>
</feature>
<feature type="binding site" evidence="13">
    <location>
        <position position="297"/>
    </location>
    <ligand>
        <name>FMN</name>
        <dbReference type="ChEBI" id="CHEBI:58210"/>
    </ligand>
</feature>
<dbReference type="InterPro" id="IPR001295">
    <property type="entry name" value="Dihydroorotate_DH_CS"/>
</dbReference>
<feature type="binding site" evidence="13">
    <location>
        <position position="66"/>
    </location>
    <ligand>
        <name>substrate</name>
    </ligand>
</feature>
<dbReference type="PIRSF" id="PIRSF000164">
    <property type="entry name" value="DHO_oxidase"/>
    <property type="match status" value="1"/>
</dbReference>
<dbReference type="NCBIfam" id="NF003652">
    <property type="entry name" value="PRK05286.2-5"/>
    <property type="match status" value="1"/>
</dbReference>
<reference evidence="15 16" key="1">
    <citation type="submission" date="2014-03" db="EMBL/GenBank/DDBJ databases">
        <title>Selection and divergence in the genomes of co-occurring obligate luminous symbionts with specific hosts.</title>
        <authorList>
            <person name="Hendry T.A."/>
            <person name="de Wet J.R."/>
            <person name="Dunlap P.V."/>
        </authorList>
    </citation>
    <scope>NUCLEOTIDE SEQUENCE [LARGE SCALE GENOMIC DNA]</scope>
    <source>
        <strain evidence="15 16">Ppalp.1</strain>
    </source>
</reference>
<protein>
    <recommendedName>
        <fullName evidence="13">Dihydroorotate dehydrogenase (quinone)</fullName>
        <ecNumber evidence="13">1.3.5.2</ecNumber>
    </recommendedName>
    <alternativeName>
        <fullName evidence="13">DHOdehase</fullName>
        <shortName evidence="13">DHOD</shortName>
        <shortName evidence="13">DHODase</shortName>
    </alternativeName>
    <alternativeName>
        <fullName evidence="13">Dihydroorotate oxidase</fullName>
    </alternativeName>
</protein>
<dbReference type="InterPro" id="IPR013785">
    <property type="entry name" value="Aldolase_TIM"/>
</dbReference>
<evidence type="ECO:0000256" key="9">
    <source>
        <dbReference type="ARBA" id="ARBA00022975"/>
    </source>
</evidence>
<feature type="binding site" evidence="13">
    <location>
        <position position="268"/>
    </location>
    <ligand>
        <name>FMN</name>
        <dbReference type="ChEBI" id="CHEBI:58210"/>
    </ligand>
</feature>
<feature type="binding site" evidence="13">
    <location>
        <position position="217"/>
    </location>
    <ligand>
        <name>FMN</name>
        <dbReference type="ChEBI" id="CHEBI:58210"/>
    </ligand>
</feature>
<dbReference type="InterPro" id="IPR012135">
    <property type="entry name" value="Dihydroorotate_DH_1_2"/>
</dbReference>
<dbReference type="PANTHER" id="PTHR48109:SF4">
    <property type="entry name" value="DIHYDROOROTATE DEHYDROGENASE (QUINONE), MITOCHONDRIAL"/>
    <property type="match status" value="1"/>
</dbReference>
<feature type="binding site" evidence="13">
    <location>
        <begin position="111"/>
        <end position="115"/>
    </location>
    <ligand>
        <name>substrate</name>
    </ligand>
</feature>
<dbReference type="NCBIfam" id="NF003644">
    <property type="entry name" value="PRK05286.1-1"/>
    <property type="match status" value="1"/>
</dbReference>
<feature type="binding site" evidence="13">
    <location>
        <position position="172"/>
    </location>
    <ligand>
        <name>FMN</name>
        <dbReference type="ChEBI" id="CHEBI:58210"/>
    </ligand>
</feature>
<keyword evidence="7 13" id="KW-0285">Flavoprotein</keyword>
<name>A0A084CNE7_9GAMM</name>
<evidence type="ECO:0000259" key="14">
    <source>
        <dbReference type="Pfam" id="PF01180"/>
    </source>
</evidence>
<dbReference type="UniPathway" id="UPA00070">
    <property type="reaction ID" value="UER00946"/>
</dbReference>
<evidence type="ECO:0000256" key="6">
    <source>
        <dbReference type="ARBA" id="ARBA00022475"/>
    </source>
</evidence>
<feature type="binding site" evidence="13">
    <location>
        <begin position="318"/>
        <end position="319"/>
    </location>
    <ligand>
        <name>FMN</name>
        <dbReference type="ChEBI" id="CHEBI:58210"/>
    </ligand>
</feature>
<comment type="catalytic activity">
    <reaction evidence="12 13">
        <text>(S)-dihydroorotate + a quinone = orotate + a quinol</text>
        <dbReference type="Rhea" id="RHEA:30187"/>
        <dbReference type="ChEBI" id="CHEBI:24646"/>
        <dbReference type="ChEBI" id="CHEBI:30839"/>
        <dbReference type="ChEBI" id="CHEBI:30864"/>
        <dbReference type="ChEBI" id="CHEBI:132124"/>
        <dbReference type="EC" id="1.3.5.2"/>
    </reaction>
</comment>
<dbReference type="GO" id="GO:0005886">
    <property type="term" value="C:plasma membrane"/>
    <property type="evidence" value="ECO:0007669"/>
    <property type="project" value="UniProtKB-SubCell"/>
</dbReference>
<evidence type="ECO:0000313" key="15">
    <source>
        <dbReference type="EMBL" id="KEY91326.1"/>
    </source>
</evidence>
<evidence type="ECO:0000256" key="1">
    <source>
        <dbReference type="ARBA" id="ARBA00003125"/>
    </source>
</evidence>
<gene>
    <name evidence="13 15" type="primary">pyrD</name>
    <name evidence="15" type="ORF">CF67_21007</name>
</gene>
<comment type="caution">
    <text evidence="15">The sequence shown here is derived from an EMBL/GenBank/DDBJ whole genome shotgun (WGS) entry which is preliminary data.</text>
</comment>
<dbReference type="NCBIfam" id="NF003646">
    <property type="entry name" value="PRK05286.1-4"/>
    <property type="match status" value="1"/>
</dbReference>
<dbReference type="InterPro" id="IPR005720">
    <property type="entry name" value="Dihydroorotate_DH_cat"/>
</dbReference>
<comment type="function">
    <text evidence="1 13">Catalyzes the conversion of dihydroorotate to orotate with quinone as electron acceptor.</text>
</comment>
<dbReference type="HAMAP" id="MF_00225">
    <property type="entry name" value="DHO_dh_type2"/>
    <property type="match status" value="1"/>
</dbReference>
<sequence length="336" mass="37877">MFYRITRLFLFKFSPERAHAFTIKFLKFFSRTWLDFFYRQELPNRPVECMGINFRNPVGLAAGWDKNGECIEAFDAMGFGFIEVGTVTPRPQFGSEKPRIFRLLKANGIINRMGFNSVGVDHFVENIKNSKFNCVLGINIGKNKDTPIEEAAKDYLFCMEKVYEHADYITINISSPNTANLCSLQYGENLDQFLSSLKLKQNELSEAHGKYVPLALKISPDLNNEQIAQVSQLLIKNNIDAVIATNTSLDRSLVRGMKHSNEAGGLSGRPIQYRSTDIVRCLHKELDGKCQIIGVGGIDSCVSAREKLIMGASLIQIYSGFVYHGPKLLREIVENL</sequence>
<feature type="binding site" evidence="13">
    <location>
        <position position="139"/>
    </location>
    <ligand>
        <name>FMN</name>
        <dbReference type="ChEBI" id="CHEBI:58210"/>
    </ligand>
</feature>
<dbReference type="Pfam" id="PF01180">
    <property type="entry name" value="DHO_dh"/>
    <property type="match status" value="1"/>
</dbReference>